<dbReference type="OrthoDB" id="5867452at2759"/>
<dbReference type="AlphaFoldDB" id="A0A0N4U0F8"/>
<evidence type="ECO:0000313" key="2">
    <source>
        <dbReference type="EMBL" id="VDN54423.1"/>
    </source>
</evidence>
<feature type="signal peptide" evidence="1">
    <location>
        <begin position="1"/>
        <end position="25"/>
    </location>
</feature>
<keyword evidence="1" id="KW-0732">Signal</keyword>
<reference evidence="2 4" key="2">
    <citation type="submission" date="2018-11" db="EMBL/GenBank/DDBJ databases">
        <authorList>
            <consortium name="Pathogen Informatics"/>
        </authorList>
    </citation>
    <scope>NUCLEOTIDE SEQUENCE [LARGE SCALE GENOMIC DNA]</scope>
</reference>
<evidence type="ECO:0000313" key="5">
    <source>
        <dbReference type="WBParaSite" id="DME_0000003601-mRNA-1"/>
    </source>
</evidence>
<name>A0A0N4U0F8_DRAME</name>
<sequence length="144" mass="16561">MYHKGGYIGHFLSIVPLSLIQRLTAFSLHVDVMRETFADLWFPCPVEDLRYSVENLAEANFETFIQISFCTATVSEKDYINRNKLMRGMEVALKEVAEKGANTDFGLDCDEGYVDMTVLKGRMEYSFAFFYYNPDMCELSLVSK</sequence>
<organism evidence="3 5">
    <name type="scientific">Dracunculus medinensis</name>
    <name type="common">Guinea worm</name>
    <dbReference type="NCBI Taxonomy" id="318479"/>
    <lineage>
        <taxon>Eukaryota</taxon>
        <taxon>Metazoa</taxon>
        <taxon>Ecdysozoa</taxon>
        <taxon>Nematoda</taxon>
        <taxon>Chromadorea</taxon>
        <taxon>Rhabditida</taxon>
        <taxon>Spirurina</taxon>
        <taxon>Dracunculoidea</taxon>
        <taxon>Dracunculidae</taxon>
        <taxon>Dracunculus</taxon>
    </lineage>
</organism>
<evidence type="ECO:0000313" key="3">
    <source>
        <dbReference type="Proteomes" id="UP000038040"/>
    </source>
</evidence>
<gene>
    <name evidence="2" type="ORF">DME_LOCUS4396</name>
</gene>
<dbReference type="Proteomes" id="UP000274756">
    <property type="component" value="Unassembled WGS sequence"/>
</dbReference>
<accession>A0A0N4U0F8</accession>
<evidence type="ECO:0000313" key="4">
    <source>
        <dbReference type="Proteomes" id="UP000274756"/>
    </source>
</evidence>
<dbReference type="WBParaSite" id="DME_0000003601-mRNA-1">
    <property type="protein sequence ID" value="DME_0000003601-mRNA-1"/>
    <property type="gene ID" value="DME_0000003601"/>
</dbReference>
<feature type="chain" id="PRO_5041039463" evidence="1">
    <location>
        <begin position="26"/>
        <end position="144"/>
    </location>
</feature>
<reference evidence="5" key="1">
    <citation type="submission" date="2017-02" db="UniProtKB">
        <authorList>
            <consortium name="WormBaseParasite"/>
        </authorList>
    </citation>
    <scope>IDENTIFICATION</scope>
</reference>
<dbReference type="Proteomes" id="UP000038040">
    <property type="component" value="Unplaced"/>
</dbReference>
<keyword evidence="4" id="KW-1185">Reference proteome</keyword>
<dbReference type="EMBL" id="UYYG01001150">
    <property type="protein sequence ID" value="VDN54423.1"/>
    <property type="molecule type" value="Genomic_DNA"/>
</dbReference>
<evidence type="ECO:0000256" key="1">
    <source>
        <dbReference type="SAM" id="SignalP"/>
    </source>
</evidence>
<proteinExistence type="predicted"/>
<protein>
    <submittedName>
        <fullName evidence="5">DUF5085 family protein</fullName>
    </submittedName>
</protein>